<dbReference type="HOGENOM" id="CLU_315971_0_0_1"/>
<organism evidence="8 9">
    <name type="scientific">Thanatephorus cucumeris (strain AG1-IA)</name>
    <name type="common">Rice sheath blight fungus</name>
    <name type="synonym">Rhizoctonia solani</name>
    <dbReference type="NCBI Taxonomy" id="983506"/>
    <lineage>
        <taxon>Eukaryota</taxon>
        <taxon>Fungi</taxon>
        <taxon>Dikarya</taxon>
        <taxon>Basidiomycota</taxon>
        <taxon>Agaricomycotina</taxon>
        <taxon>Agaricomycetes</taxon>
        <taxon>Cantharellales</taxon>
        <taxon>Ceratobasidiaceae</taxon>
        <taxon>Rhizoctonia</taxon>
        <taxon>Rhizoctonia solani AG-1</taxon>
    </lineage>
</organism>
<evidence type="ECO:0000256" key="6">
    <source>
        <dbReference type="RuleBase" id="RU361156"/>
    </source>
</evidence>
<sequence>MPAAKKTTKRTRGKNATRANARSSKLKTRPSEDQYDDCTDQAGSEEEVSASTVKSKNTKKKNDEFLKKNQALVDEARKQAEAMELAGLAHIEQLMRGFETISQPSTNDDISKFADLVGNRSVSMSIYLSPDVVILILQQASSRELFETSKLSLEELKVDYEKVFRDAEDEGKLRFQKRAKRREKLRRQTVRHGYQILEQGIEEQKVRWMEPRFTWLTVTCPADYRRCELHQELPKTHEYLIERSKGAMVRLGNWLFWFSASTLFTLVRPPNFGQYEPCEATAELTYILVEACFLTGRGGFKRLDSGEHPGYKNAGNVILSAEMSEKAVVPGPPPPLWLSHRKWHVVSCSDIGNNIPSPNSNVKKLDTLSHNEPPGAVSMPLIPRGRGNHAAWYLTSIHLHDSVLNSQLPMEPREAIAPCHSMRLRVLLTEQRIPQSSCNMRPFSLVGLVPFISFALAGQFPEFDGVIGGVPKGPATKTTAFAAVEPESKVAAAIPTTITPGKLRYVENSGVCETTPGVYQASGYADLTSKQTRKNPDTAPLSIWLNGGPGSSSMIGLFQEMGPCRMNSDESTVSLNPYAWNEYSNMLYIDQPVGVGYSYGETVVGTSKDAAIALWKMLQIWFADSKFSKYATRDFAIWTESYGGHYGPTIASYFLDQNAAIAAGTITGIKINLKVLSVGNGLTDPYSQYPGYVKYAMSNPYQPLVSTSTITSANNSLYQSGGCLSQIANCASTNSNSVCSSAQSYCNSRVLSPLGGNYDVYDVRVKNPDPYPYDPTSLLSSSSFRSKIGALKSWTTTNTQVYSNFATTGDWMRNSRPDLEKVINVRTLILAGDADYICNYIGFELMVDALQTKFTSEYKQQKWTNWTVAGNSAGQYKNAGTFSYLRVYQAGHEVPAYGNGKLAVGQAALVYFTQAMQGKSVSST</sequence>
<gene>
    <name evidence="8" type="ORF">AG1IA_02098</name>
</gene>
<dbReference type="SUPFAM" id="SSF53474">
    <property type="entry name" value="alpha/beta-Hydrolases"/>
    <property type="match status" value="1"/>
</dbReference>
<evidence type="ECO:0000256" key="5">
    <source>
        <dbReference type="ARBA" id="ARBA00023180"/>
    </source>
</evidence>
<dbReference type="GO" id="GO:0004185">
    <property type="term" value="F:serine-type carboxypeptidase activity"/>
    <property type="evidence" value="ECO:0007669"/>
    <property type="project" value="UniProtKB-UniRule"/>
</dbReference>
<dbReference type="PANTHER" id="PTHR11802">
    <property type="entry name" value="SERINE PROTEASE FAMILY S10 SERINE CARBOXYPEPTIDASE"/>
    <property type="match status" value="1"/>
</dbReference>
<dbReference type="Proteomes" id="UP000011668">
    <property type="component" value="Unassembled WGS sequence"/>
</dbReference>
<dbReference type="STRING" id="983506.L8X437"/>
<keyword evidence="5" id="KW-0325">Glycoprotein</keyword>
<proteinExistence type="inferred from homology"/>
<evidence type="ECO:0000256" key="4">
    <source>
        <dbReference type="ARBA" id="ARBA00022801"/>
    </source>
</evidence>
<dbReference type="AlphaFoldDB" id="L8X437"/>
<dbReference type="GO" id="GO:0006508">
    <property type="term" value="P:proteolysis"/>
    <property type="evidence" value="ECO:0007669"/>
    <property type="project" value="UniProtKB-KW"/>
</dbReference>
<keyword evidence="3 6" id="KW-0645">Protease</keyword>
<dbReference type="GO" id="GO:0000324">
    <property type="term" value="C:fungal-type vacuole"/>
    <property type="evidence" value="ECO:0007669"/>
    <property type="project" value="TreeGrafter"/>
</dbReference>
<evidence type="ECO:0000256" key="1">
    <source>
        <dbReference type="ARBA" id="ARBA00009431"/>
    </source>
</evidence>
<keyword evidence="4 6" id="KW-0378">Hydrolase</keyword>
<dbReference type="Pfam" id="PF00450">
    <property type="entry name" value="Peptidase_S10"/>
    <property type="match status" value="1"/>
</dbReference>
<evidence type="ECO:0000313" key="8">
    <source>
        <dbReference type="EMBL" id="ELU43872.1"/>
    </source>
</evidence>
<dbReference type="OrthoDB" id="443318at2759"/>
<dbReference type="InterPro" id="IPR029058">
    <property type="entry name" value="AB_hydrolase_fold"/>
</dbReference>
<comment type="similarity">
    <text evidence="1 6">Belongs to the peptidase S10 family.</text>
</comment>
<dbReference type="EC" id="3.4.16.-" evidence="6"/>
<dbReference type="Gene3D" id="1.10.287.410">
    <property type="match status" value="1"/>
</dbReference>
<dbReference type="InterPro" id="IPR018202">
    <property type="entry name" value="Ser_caboxypep_ser_AS"/>
</dbReference>
<name>L8X437_THACA</name>
<evidence type="ECO:0000256" key="2">
    <source>
        <dbReference type="ARBA" id="ARBA00022645"/>
    </source>
</evidence>
<comment type="caution">
    <text evidence="8">The sequence shown here is derived from an EMBL/GenBank/DDBJ whole genome shotgun (WGS) entry which is preliminary data.</text>
</comment>
<dbReference type="PROSITE" id="PS00131">
    <property type="entry name" value="CARBOXYPEPT_SER_SER"/>
    <property type="match status" value="1"/>
</dbReference>
<dbReference type="PRINTS" id="PR00724">
    <property type="entry name" value="CRBOXYPTASEC"/>
</dbReference>
<evidence type="ECO:0000256" key="3">
    <source>
        <dbReference type="ARBA" id="ARBA00022670"/>
    </source>
</evidence>
<feature type="region of interest" description="Disordered" evidence="7">
    <location>
        <begin position="1"/>
        <end position="59"/>
    </location>
</feature>
<evidence type="ECO:0000313" key="9">
    <source>
        <dbReference type="Proteomes" id="UP000011668"/>
    </source>
</evidence>
<dbReference type="InterPro" id="IPR001563">
    <property type="entry name" value="Peptidase_S10"/>
</dbReference>
<evidence type="ECO:0000256" key="7">
    <source>
        <dbReference type="SAM" id="MobiDB-lite"/>
    </source>
</evidence>
<accession>L8X437</accession>
<protein>
    <recommendedName>
        <fullName evidence="6">Carboxypeptidase</fullName>
        <ecNumber evidence="6">3.4.16.-</ecNumber>
    </recommendedName>
</protein>
<keyword evidence="9" id="KW-1185">Reference proteome</keyword>
<feature type="compositionally biased region" description="Basic residues" evidence="7">
    <location>
        <begin position="1"/>
        <end position="15"/>
    </location>
</feature>
<dbReference type="PANTHER" id="PTHR11802:SF453">
    <property type="entry name" value="S1, PUTATIVE-RELATED"/>
    <property type="match status" value="1"/>
</dbReference>
<dbReference type="Gene3D" id="3.40.50.1820">
    <property type="entry name" value="alpha/beta hydrolase"/>
    <property type="match status" value="1"/>
</dbReference>
<reference evidence="8 9" key="1">
    <citation type="journal article" date="2013" name="Nat. Commun.">
        <title>The evolution and pathogenic mechanisms of the rice sheath blight pathogen.</title>
        <authorList>
            <person name="Zheng A."/>
            <person name="Lin R."/>
            <person name="Xu L."/>
            <person name="Qin P."/>
            <person name="Tang C."/>
            <person name="Ai P."/>
            <person name="Zhang D."/>
            <person name="Liu Y."/>
            <person name="Sun Z."/>
            <person name="Feng H."/>
            <person name="Wang Y."/>
            <person name="Chen Y."/>
            <person name="Liang X."/>
            <person name="Fu R."/>
            <person name="Li Q."/>
            <person name="Zhang J."/>
            <person name="Yu X."/>
            <person name="Xie Z."/>
            <person name="Ding L."/>
            <person name="Guan P."/>
            <person name="Tang J."/>
            <person name="Liang Y."/>
            <person name="Wang S."/>
            <person name="Deng Q."/>
            <person name="Li S."/>
            <person name="Zhu J."/>
            <person name="Wang L."/>
            <person name="Liu H."/>
            <person name="Li P."/>
        </authorList>
    </citation>
    <scope>NUCLEOTIDE SEQUENCE [LARGE SCALE GENOMIC DNA]</scope>
    <source>
        <strain evidence="9">AG-1 IA</strain>
    </source>
</reference>
<feature type="compositionally biased region" description="Acidic residues" evidence="7">
    <location>
        <begin position="33"/>
        <end position="48"/>
    </location>
</feature>
<keyword evidence="2 6" id="KW-0121">Carboxypeptidase</keyword>
<dbReference type="EMBL" id="AFRT01000472">
    <property type="protein sequence ID" value="ELU43872.1"/>
    <property type="molecule type" value="Genomic_DNA"/>
</dbReference>